<reference evidence="16" key="1">
    <citation type="submission" date="2014-02" db="EMBL/GenBank/DDBJ databases">
        <title>The Genome Sequence of Trichophyton rubrum (morphotype fischeri) CBS 288.86.</title>
        <authorList>
            <consortium name="The Broad Institute Genomics Platform"/>
            <person name="Cuomo C.A."/>
            <person name="White T.C."/>
            <person name="Graser Y."/>
            <person name="Martinez-Rossi N."/>
            <person name="Heitman J."/>
            <person name="Young S.K."/>
            <person name="Zeng Q."/>
            <person name="Gargeya S."/>
            <person name="Abouelleil A."/>
            <person name="Alvarado L."/>
            <person name="Chapman S.B."/>
            <person name="Gainer-Dewar J."/>
            <person name="Goldberg J."/>
            <person name="Griggs A."/>
            <person name="Gujja S."/>
            <person name="Hansen M."/>
            <person name="Howarth C."/>
            <person name="Imamovic A."/>
            <person name="Larimer J."/>
            <person name="Martinez D."/>
            <person name="Murphy C."/>
            <person name="Pearson M.D."/>
            <person name="Persinoti G."/>
            <person name="Poon T."/>
            <person name="Priest M."/>
            <person name="Roberts A.D."/>
            <person name="Saif S."/>
            <person name="Shea T.D."/>
            <person name="Sykes S.N."/>
            <person name="Wortman J."/>
            <person name="Nusbaum C."/>
            <person name="Birren B."/>
        </authorList>
    </citation>
    <scope>NUCLEOTIDE SEQUENCE [LARGE SCALE GENOMIC DNA]</scope>
    <source>
        <strain evidence="16">CBS 288.86</strain>
    </source>
</reference>
<dbReference type="GO" id="GO:0046872">
    <property type="term" value="F:metal ion binding"/>
    <property type="evidence" value="ECO:0007669"/>
    <property type="project" value="UniProtKB-KW"/>
</dbReference>
<feature type="binding site" evidence="13">
    <location>
        <position position="331"/>
    </location>
    <ligand>
        <name>Zn(2+)</name>
        <dbReference type="ChEBI" id="CHEBI:29105"/>
        <note>catalytic</note>
    </ligand>
</feature>
<feature type="chain" id="PRO_5005101425" description="Neutral protease 2" evidence="14">
    <location>
        <begin position="20"/>
        <end position="389"/>
    </location>
</feature>
<keyword evidence="6 14" id="KW-0732">Signal</keyword>
<feature type="signal peptide" evidence="14">
    <location>
        <begin position="1"/>
        <end position="19"/>
    </location>
</feature>
<comment type="subcellular location">
    <subcellularLocation>
        <location evidence="14">Secreted</location>
    </subcellularLocation>
</comment>
<keyword evidence="14" id="KW-0964">Secreted</keyword>
<dbReference type="GO" id="GO:0004222">
    <property type="term" value="F:metalloendopeptidase activity"/>
    <property type="evidence" value="ECO:0007669"/>
    <property type="project" value="InterPro"/>
</dbReference>
<comment type="catalytic activity">
    <reaction evidence="1 14">
        <text>Preferential cleavage of bonds with hydrophobic residues in P1'. Also 3-Asn-|-Gln-4 and 8-Gly-|-Ser-9 bonds in insulin B chain.</text>
        <dbReference type="EC" id="3.4.24.39"/>
    </reaction>
</comment>
<dbReference type="InterPro" id="IPR050414">
    <property type="entry name" value="Fungal_M35_metalloproteases"/>
</dbReference>
<proteinExistence type="inferred from homology"/>
<keyword evidence="8 13" id="KW-0862">Zinc</keyword>
<organism evidence="16">
    <name type="scientific">Trichophyton rubrum CBS 288.86</name>
    <dbReference type="NCBI Taxonomy" id="1215330"/>
    <lineage>
        <taxon>Eukaryota</taxon>
        <taxon>Fungi</taxon>
        <taxon>Dikarya</taxon>
        <taxon>Ascomycota</taxon>
        <taxon>Pezizomycotina</taxon>
        <taxon>Eurotiomycetes</taxon>
        <taxon>Eurotiomycetidae</taxon>
        <taxon>Onygenales</taxon>
        <taxon>Arthrodermataceae</taxon>
        <taxon>Trichophyton</taxon>
    </lineage>
</organism>
<dbReference type="EC" id="3.4.24.39" evidence="14"/>
<evidence type="ECO:0000256" key="1">
    <source>
        <dbReference type="ARBA" id="ARBA00001187"/>
    </source>
</evidence>
<evidence type="ECO:0000256" key="4">
    <source>
        <dbReference type="ARBA" id="ARBA00022685"/>
    </source>
</evidence>
<evidence type="ECO:0000256" key="12">
    <source>
        <dbReference type="PIRSR" id="PIRSR601384-1"/>
    </source>
</evidence>
<dbReference type="PANTHER" id="PTHR37016:SF3">
    <property type="entry name" value="NEUTRAL PROTEASE 2-RELATED"/>
    <property type="match status" value="1"/>
</dbReference>
<keyword evidence="9 14" id="KW-0482">Metalloprotease</keyword>
<keyword evidence="4 14" id="KW-0165">Cleavage on pair of basic residues</keyword>
<evidence type="ECO:0000256" key="10">
    <source>
        <dbReference type="ARBA" id="ARBA00023145"/>
    </source>
</evidence>
<keyword evidence="10" id="KW-0865">Zymogen</keyword>
<comment type="similarity">
    <text evidence="2 14">Belongs to the peptidase M35 family.</text>
</comment>
<evidence type="ECO:0000256" key="2">
    <source>
        <dbReference type="ARBA" id="ARBA00010279"/>
    </source>
</evidence>
<evidence type="ECO:0000313" key="16">
    <source>
        <dbReference type="EMBL" id="EZF47205.1"/>
    </source>
</evidence>
<name>A0A022VMB1_TRIRU</name>
<evidence type="ECO:0000256" key="13">
    <source>
        <dbReference type="PIRSR" id="PIRSR601384-2"/>
    </source>
</evidence>
<dbReference type="CDD" id="cd11008">
    <property type="entry name" value="M35_deuterolysin_like"/>
    <property type="match status" value="1"/>
</dbReference>
<evidence type="ECO:0000256" key="14">
    <source>
        <dbReference type="RuleBase" id="RU361126"/>
    </source>
</evidence>
<dbReference type="Gene3D" id="2.60.40.2970">
    <property type="match status" value="1"/>
</dbReference>
<feature type="binding site" evidence="13">
    <location>
        <position position="316"/>
    </location>
    <ligand>
        <name>Zn(2+)</name>
        <dbReference type="ChEBI" id="CHEBI:29105"/>
        <note>catalytic</note>
    </ligand>
</feature>
<dbReference type="EMBL" id="KK207950">
    <property type="protein sequence ID" value="EZF47205.1"/>
    <property type="molecule type" value="Genomic_DNA"/>
</dbReference>
<keyword evidence="11" id="KW-1015">Disulfide bond</keyword>
<feature type="binding site" evidence="13">
    <location>
        <position position="320"/>
    </location>
    <ligand>
        <name>Zn(2+)</name>
        <dbReference type="ChEBI" id="CHEBI:29105"/>
        <note>catalytic</note>
    </ligand>
</feature>
<evidence type="ECO:0000256" key="3">
    <source>
        <dbReference type="ARBA" id="ARBA00022670"/>
    </source>
</evidence>
<protein>
    <recommendedName>
        <fullName evidence="14">Neutral protease 2</fullName>
        <ecNumber evidence="14">3.4.24.39</ecNumber>
    </recommendedName>
    <alternativeName>
        <fullName evidence="14">Deuterolysin</fullName>
    </alternativeName>
</protein>
<evidence type="ECO:0000256" key="6">
    <source>
        <dbReference type="ARBA" id="ARBA00022729"/>
    </source>
</evidence>
<evidence type="ECO:0000256" key="7">
    <source>
        <dbReference type="ARBA" id="ARBA00022801"/>
    </source>
</evidence>
<keyword evidence="3 14" id="KW-0645">Protease</keyword>
<evidence type="ECO:0000256" key="8">
    <source>
        <dbReference type="ARBA" id="ARBA00022833"/>
    </source>
</evidence>
<dbReference type="InterPro" id="IPR001384">
    <property type="entry name" value="Peptidase_M35"/>
</dbReference>
<dbReference type="SUPFAM" id="SSF55486">
    <property type="entry name" value="Metalloproteases ('zincins'), catalytic domain"/>
    <property type="match status" value="1"/>
</dbReference>
<dbReference type="PRINTS" id="PR00768">
    <property type="entry name" value="DEUTEROLYSIN"/>
</dbReference>
<accession>A0A022VMB1</accession>
<dbReference type="Proteomes" id="UP000023758">
    <property type="component" value="Unassembled WGS sequence"/>
</dbReference>
<dbReference type="InterPro" id="IPR024079">
    <property type="entry name" value="MetalloPept_cat_dom_sf"/>
</dbReference>
<dbReference type="HOGENOM" id="CLU_039313_1_0_1"/>
<keyword evidence="15" id="KW-0812">Transmembrane</keyword>
<dbReference type="PANTHER" id="PTHR37016">
    <property type="match status" value="1"/>
</dbReference>
<dbReference type="AlphaFoldDB" id="A0A022VMB1"/>
<evidence type="ECO:0000256" key="5">
    <source>
        <dbReference type="ARBA" id="ARBA00022723"/>
    </source>
</evidence>
<keyword evidence="5 13" id="KW-0479">Metal-binding</keyword>
<keyword evidence="15" id="KW-1133">Transmembrane helix</keyword>
<feature type="transmembrane region" description="Helical" evidence="15">
    <location>
        <begin position="361"/>
        <end position="387"/>
    </location>
</feature>
<evidence type="ECO:0000256" key="15">
    <source>
        <dbReference type="SAM" id="Phobius"/>
    </source>
</evidence>
<dbReference type="Gene3D" id="3.40.390.10">
    <property type="entry name" value="Collagenase (Catalytic Domain)"/>
    <property type="match status" value="1"/>
</dbReference>
<evidence type="ECO:0000256" key="11">
    <source>
        <dbReference type="ARBA" id="ARBA00023157"/>
    </source>
</evidence>
<comment type="function">
    <text evidence="14">Secreted metalloproteinase that allows assimilation of proteinaceous substrates. Shows high activities on basic nuclear substrates such as histone and protamine.</text>
</comment>
<keyword evidence="7 14" id="KW-0378">Hydrolase</keyword>
<dbReference type="GO" id="GO:0006508">
    <property type="term" value="P:proteolysis"/>
    <property type="evidence" value="ECO:0007669"/>
    <property type="project" value="UniProtKB-KW"/>
</dbReference>
<keyword evidence="15" id="KW-0472">Membrane</keyword>
<comment type="cofactor">
    <cofactor evidence="13 14">
        <name>Zn(2+)</name>
        <dbReference type="ChEBI" id="CHEBI:29105"/>
    </cofactor>
    <text evidence="13 14">Binds 1 zinc ion per subunit.</text>
</comment>
<evidence type="ECO:0000256" key="9">
    <source>
        <dbReference type="ARBA" id="ARBA00023049"/>
    </source>
</evidence>
<sequence>MQLVAVLAALGALVAPAVAYPHAPMNETLVDVQLIAVGNTMVKATITNKGDSVLNMLKFNTIMDENPTRKVMVFQDGAEVPFTGMMPRYLMSDLTEEFFTTLAPQASVEHSFDIATTHDLSAGGRYVISASGAIPTAEEYSTTITSTALYESNELHMEIDGTEAAAVEQAMKFTPEMQSIHARALQKRTRIVGGSCNQNTLRATQNALGNSARLAQAASRAASQNAAKFQEYFRTNDANAKQRVIARLNSVARESSSANGGSTTYYCSDTMGGCKPRVLAYTLPSRNLVVNCPIYYNLPPLTRQCHAQDQATTTLHEFTHNPAVASPHCQDYAYGYQQCISLPAARAVQNADNYALFANGMFYSLFTIYILVYLPVANIMMSIAIYVNC</sequence>
<dbReference type="GO" id="GO:0005576">
    <property type="term" value="C:extracellular region"/>
    <property type="evidence" value="ECO:0007669"/>
    <property type="project" value="UniProtKB-SubCell"/>
</dbReference>
<gene>
    <name evidence="16" type="ORF">H103_08987</name>
</gene>
<dbReference type="Pfam" id="PF02102">
    <property type="entry name" value="Peptidase_M35"/>
    <property type="match status" value="1"/>
</dbReference>
<dbReference type="OrthoDB" id="412874at2759"/>
<feature type="active site" evidence="12">
    <location>
        <position position="317"/>
    </location>
</feature>